<gene>
    <name evidence="2" type="ORF">NIT7321_00644</name>
</gene>
<dbReference type="EMBL" id="CVRL01000006">
    <property type="protein sequence ID" value="CRL09810.1"/>
    <property type="molecule type" value="Genomic_DNA"/>
</dbReference>
<keyword evidence="2" id="KW-0503">Monooxygenase</keyword>
<evidence type="ECO:0000313" key="2">
    <source>
        <dbReference type="EMBL" id="CRL09810.1"/>
    </source>
</evidence>
<evidence type="ECO:0000313" key="3">
    <source>
        <dbReference type="Proteomes" id="UP000043764"/>
    </source>
</evidence>
<dbReference type="STRING" id="481446.NIT7645_00423"/>
<keyword evidence="2" id="KW-0560">Oxidoreductase</keyword>
<dbReference type="Gene3D" id="3.30.70.100">
    <property type="match status" value="1"/>
</dbReference>
<dbReference type="Proteomes" id="UP000043764">
    <property type="component" value="Unassembled WGS sequence"/>
</dbReference>
<evidence type="ECO:0000259" key="1">
    <source>
        <dbReference type="PROSITE" id="PS51725"/>
    </source>
</evidence>
<protein>
    <submittedName>
        <fullName evidence="2">Antibiotic biosynthesis monooxygenase</fullName>
    </submittedName>
</protein>
<proteinExistence type="predicted"/>
<dbReference type="Pfam" id="PF03992">
    <property type="entry name" value="ABM"/>
    <property type="match status" value="1"/>
</dbReference>
<reference evidence="2 3" key="1">
    <citation type="submission" date="2015-05" db="EMBL/GenBank/DDBJ databases">
        <authorList>
            <person name="Rodrigo-Torres Lidia"/>
            <person name="Arahal R.David."/>
        </authorList>
    </citation>
    <scope>NUCLEOTIDE SEQUENCE [LARGE SCALE GENOMIC DNA]</scope>
    <source>
        <strain evidence="2 3">CECT 7321</strain>
    </source>
</reference>
<dbReference type="OrthoDB" id="7867302at2"/>
<dbReference type="GO" id="GO:0004497">
    <property type="term" value="F:monooxygenase activity"/>
    <property type="evidence" value="ECO:0007669"/>
    <property type="project" value="UniProtKB-KW"/>
</dbReference>
<dbReference type="RefSeq" id="WP_050672563.1">
    <property type="nucleotide sequence ID" value="NZ_DAIQXV010000066.1"/>
</dbReference>
<organism evidence="2 3">
    <name type="scientific">Phaeobacter italicus</name>
    <dbReference type="NCBI Taxonomy" id="481446"/>
    <lineage>
        <taxon>Bacteria</taxon>
        <taxon>Pseudomonadati</taxon>
        <taxon>Pseudomonadota</taxon>
        <taxon>Alphaproteobacteria</taxon>
        <taxon>Rhodobacterales</taxon>
        <taxon>Roseobacteraceae</taxon>
        <taxon>Phaeobacter</taxon>
    </lineage>
</organism>
<dbReference type="AlphaFoldDB" id="A0A0H5D8M2"/>
<sequence length="109" mass="12870">MWCKTNSEPQRESTVQEAIIVTIKPIRETREALISMLKGMIRKTQDFPGCLTARFLDSQDRKELVIFQVWDSSEALEAYLTWRAERGDFMQINDYIEEEQVFRTYSVLV</sequence>
<dbReference type="InterPro" id="IPR007138">
    <property type="entry name" value="ABM_dom"/>
</dbReference>
<name>A0A0H5D8M2_9RHOB</name>
<dbReference type="PROSITE" id="PS51725">
    <property type="entry name" value="ABM"/>
    <property type="match status" value="1"/>
</dbReference>
<dbReference type="InterPro" id="IPR011008">
    <property type="entry name" value="Dimeric_a/b-barrel"/>
</dbReference>
<keyword evidence="3" id="KW-1185">Reference proteome</keyword>
<dbReference type="SUPFAM" id="SSF54909">
    <property type="entry name" value="Dimeric alpha+beta barrel"/>
    <property type="match status" value="1"/>
</dbReference>
<accession>A0A0H5D8M2</accession>
<feature type="domain" description="ABM" evidence="1">
    <location>
        <begin position="17"/>
        <end position="108"/>
    </location>
</feature>